<dbReference type="FunFam" id="3.30.470.20:FF:000018">
    <property type="entry name" value="Trifunctional purine biosynthetic protein adenosine-3"/>
    <property type="match status" value="1"/>
</dbReference>
<dbReference type="InterPro" id="IPR020559">
    <property type="entry name" value="PRibGlycinamide_synth_CS"/>
</dbReference>
<dbReference type="Gene3D" id="3.30.470.20">
    <property type="entry name" value="ATP-grasp fold, B domain"/>
    <property type="match status" value="1"/>
</dbReference>
<dbReference type="AlphaFoldDB" id="A0A7C2B7S5"/>
<comment type="similarity">
    <text evidence="11 14">Belongs to the GARS family.</text>
</comment>
<evidence type="ECO:0000256" key="10">
    <source>
        <dbReference type="ARBA" id="ARBA00023211"/>
    </source>
</evidence>
<dbReference type="Pfam" id="PF01071">
    <property type="entry name" value="GARS_A"/>
    <property type="match status" value="1"/>
</dbReference>
<dbReference type="Gene3D" id="3.40.50.20">
    <property type="match status" value="1"/>
</dbReference>
<dbReference type="EC" id="6.3.4.13" evidence="4 14"/>
<dbReference type="PANTHER" id="PTHR43472:SF1">
    <property type="entry name" value="PHOSPHORIBOSYLAMINE--GLYCINE LIGASE, CHLOROPLASTIC"/>
    <property type="match status" value="1"/>
</dbReference>
<accession>A0A7C2B7S5</accession>
<dbReference type="InterPro" id="IPR011054">
    <property type="entry name" value="Rudment_hybrid_motif"/>
</dbReference>
<dbReference type="HAMAP" id="MF_00138">
    <property type="entry name" value="GARS"/>
    <property type="match status" value="1"/>
</dbReference>
<keyword evidence="5 14" id="KW-0436">Ligase</keyword>
<evidence type="ECO:0000256" key="1">
    <source>
        <dbReference type="ARBA" id="ARBA00001936"/>
    </source>
</evidence>
<evidence type="ECO:0000256" key="6">
    <source>
        <dbReference type="ARBA" id="ARBA00022723"/>
    </source>
</evidence>
<comment type="cofactor">
    <cofactor evidence="1">
        <name>Mn(2+)</name>
        <dbReference type="ChEBI" id="CHEBI:29035"/>
    </cofactor>
</comment>
<dbReference type="UniPathway" id="UPA00074">
    <property type="reaction ID" value="UER00125"/>
</dbReference>
<dbReference type="GO" id="GO:0004637">
    <property type="term" value="F:phosphoribosylamine-glycine ligase activity"/>
    <property type="evidence" value="ECO:0007669"/>
    <property type="project" value="UniProtKB-UniRule"/>
</dbReference>
<dbReference type="EMBL" id="DSJL01000011">
    <property type="protein sequence ID" value="HEF65861.1"/>
    <property type="molecule type" value="Genomic_DNA"/>
</dbReference>
<evidence type="ECO:0000256" key="7">
    <source>
        <dbReference type="ARBA" id="ARBA00022741"/>
    </source>
</evidence>
<dbReference type="InterPro" id="IPR020560">
    <property type="entry name" value="PRibGlycinamide_synth_C-dom"/>
</dbReference>
<evidence type="ECO:0000256" key="12">
    <source>
        <dbReference type="ARBA" id="ARBA00042242"/>
    </source>
</evidence>
<dbReference type="NCBIfam" id="TIGR00877">
    <property type="entry name" value="purD"/>
    <property type="match status" value="1"/>
</dbReference>
<dbReference type="InterPro" id="IPR016185">
    <property type="entry name" value="PreATP-grasp_dom_sf"/>
</dbReference>
<comment type="catalytic activity">
    <reaction evidence="14">
        <text>5-phospho-beta-D-ribosylamine + glycine + ATP = N(1)-(5-phospho-beta-D-ribosyl)glycinamide + ADP + phosphate + H(+)</text>
        <dbReference type="Rhea" id="RHEA:17453"/>
        <dbReference type="ChEBI" id="CHEBI:15378"/>
        <dbReference type="ChEBI" id="CHEBI:30616"/>
        <dbReference type="ChEBI" id="CHEBI:43474"/>
        <dbReference type="ChEBI" id="CHEBI:57305"/>
        <dbReference type="ChEBI" id="CHEBI:58681"/>
        <dbReference type="ChEBI" id="CHEBI:143788"/>
        <dbReference type="ChEBI" id="CHEBI:456216"/>
        <dbReference type="EC" id="6.3.4.13"/>
    </reaction>
</comment>
<dbReference type="InterPro" id="IPR037123">
    <property type="entry name" value="PRibGlycinamide_synth_C_sf"/>
</dbReference>
<dbReference type="InterPro" id="IPR011761">
    <property type="entry name" value="ATP-grasp"/>
</dbReference>
<gene>
    <name evidence="14 15" type="primary">purD</name>
    <name evidence="15" type="ORF">ENP47_09730</name>
</gene>
<organism evidence="15">
    <name type="scientific">Thermomicrobium roseum</name>
    <dbReference type="NCBI Taxonomy" id="500"/>
    <lineage>
        <taxon>Bacteria</taxon>
        <taxon>Pseudomonadati</taxon>
        <taxon>Thermomicrobiota</taxon>
        <taxon>Thermomicrobia</taxon>
        <taxon>Thermomicrobiales</taxon>
        <taxon>Thermomicrobiaceae</taxon>
        <taxon>Thermomicrobium</taxon>
    </lineage>
</organism>
<name>A0A7C2B7S5_THERO</name>
<comment type="cofactor">
    <cofactor evidence="2">
        <name>Mg(2+)</name>
        <dbReference type="ChEBI" id="CHEBI:18420"/>
    </cofactor>
</comment>
<protein>
    <recommendedName>
        <fullName evidence="4 14">Phosphoribosylamine--glycine ligase</fullName>
        <ecNumber evidence="4 14">6.3.4.13</ecNumber>
    </recommendedName>
    <alternativeName>
        <fullName evidence="14">GARS</fullName>
    </alternativeName>
    <alternativeName>
        <fullName evidence="12 14">Glycinamide ribonucleotide synthetase</fullName>
    </alternativeName>
    <alternativeName>
        <fullName evidence="13 14">Phosphoribosylglycinamide synthetase</fullName>
    </alternativeName>
</protein>
<evidence type="ECO:0000256" key="11">
    <source>
        <dbReference type="ARBA" id="ARBA00038345"/>
    </source>
</evidence>
<dbReference type="PROSITE" id="PS50975">
    <property type="entry name" value="ATP_GRASP"/>
    <property type="match status" value="1"/>
</dbReference>
<dbReference type="InterPro" id="IPR013815">
    <property type="entry name" value="ATP_grasp_subdomain_1"/>
</dbReference>
<keyword evidence="9" id="KW-0067">ATP-binding</keyword>
<evidence type="ECO:0000256" key="4">
    <source>
        <dbReference type="ARBA" id="ARBA00013255"/>
    </source>
</evidence>
<dbReference type="SMART" id="SM01210">
    <property type="entry name" value="GARS_C"/>
    <property type="match status" value="1"/>
</dbReference>
<evidence type="ECO:0000256" key="13">
    <source>
        <dbReference type="ARBA" id="ARBA00042864"/>
    </source>
</evidence>
<dbReference type="InterPro" id="IPR020562">
    <property type="entry name" value="PRibGlycinamide_synth_N"/>
</dbReference>
<dbReference type="Gene3D" id="3.30.1490.20">
    <property type="entry name" value="ATP-grasp fold, A domain"/>
    <property type="match status" value="1"/>
</dbReference>
<evidence type="ECO:0000256" key="2">
    <source>
        <dbReference type="ARBA" id="ARBA00001946"/>
    </source>
</evidence>
<dbReference type="Gene3D" id="3.90.600.10">
    <property type="entry name" value="Phosphoribosylglycinamide synthetase, C-terminal domain"/>
    <property type="match status" value="1"/>
</dbReference>
<dbReference type="SUPFAM" id="SSF52440">
    <property type="entry name" value="PreATP-grasp domain"/>
    <property type="match status" value="1"/>
</dbReference>
<dbReference type="PANTHER" id="PTHR43472">
    <property type="entry name" value="PHOSPHORIBOSYLAMINE--GLYCINE LIGASE"/>
    <property type="match status" value="1"/>
</dbReference>
<reference evidence="15" key="1">
    <citation type="journal article" date="2020" name="mSystems">
        <title>Genome- and Community-Level Interaction Insights into Carbon Utilization and Element Cycling Functions of Hydrothermarchaeota in Hydrothermal Sediment.</title>
        <authorList>
            <person name="Zhou Z."/>
            <person name="Liu Y."/>
            <person name="Xu W."/>
            <person name="Pan J."/>
            <person name="Luo Z.H."/>
            <person name="Li M."/>
        </authorList>
    </citation>
    <scope>NUCLEOTIDE SEQUENCE [LARGE SCALE GENOMIC DNA]</scope>
    <source>
        <strain evidence="15">SpSt-222</strain>
    </source>
</reference>
<dbReference type="SUPFAM" id="SSF51246">
    <property type="entry name" value="Rudiment single hybrid motif"/>
    <property type="match status" value="1"/>
</dbReference>
<keyword evidence="6" id="KW-0479">Metal-binding</keyword>
<dbReference type="FunFam" id="3.90.600.10:FF:000001">
    <property type="entry name" value="Trifunctional purine biosynthetic protein adenosine-3"/>
    <property type="match status" value="1"/>
</dbReference>
<dbReference type="GO" id="GO:0006189">
    <property type="term" value="P:'de novo' IMP biosynthetic process"/>
    <property type="evidence" value="ECO:0007669"/>
    <property type="project" value="UniProtKB-UniRule"/>
</dbReference>
<dbReference type="Pfam" id="PF02844">
    <property type="entry name" value="GARS_N"/>
    <property type="match status" value="1"/>
</dbReference>
<evidence type="ECO:0000256" key="14">
    <source>
        <dbReference type="HAMAP-Rule" id="MF_00138"/>
    </source>
</evidence>
<proteinExistence type="inferred from homology"/>
<dbReference type="Pfam" id="PF02843">
    <property type="entry name" value="GARS_C"/>
    <property type="match status" value="1"/>
</dbReference>
<keyword evidence="8 14" id="KW-0658">Purine biosynthesis</keyword>
<dbReference type="FunFam" id="3.40.50.20:FF:000006">
    <property type="entry name" value="Phosphoribosylamine--glycine ligase, chloroplastic"/>
    <property type="match status" value="1"/>
</dbReference>
<dbReference type="GO" id="GO:0046872">
    <property type="term" value="F:metal ion binding"/>
    <property type="evidence" value="ECO:0007669"/>
    <property type="project" value="UniProtKB-KW"/>
</dbReference>
<dbReference type="PROSITE" id="PS00184">
    <property type="entry name" value="GARS"/>
    <property type="match status" value="1"/>
</dbReference>
<evidence type="ECO:0000256" key="3">
    <source>
        <dbReference type="ARBA" id="ARBA00005174"/>
    </source>
</evidence>
<evidence type="ECO:0000256" key="5">
    <source>
        <dbReference type="ARBA" id="ARBA00022598"/>
    </source>
</evidence>
<dbReference type="InterPro" id="IPR020561">
    <property type="entry name" value="PRibGlycinamid_synth_ATP-grasp"/>
</dbReference>
<dbReference type="InterPro" id="IPR000115">
    <property type="entry name" value="PRibGlycinamide_synth"/>
</dbReference>
<dbReference type="GO" id="GO:0009113">
    <property type="term" value="P:purine nucleobase biosynthetic process"/>
    <property type="evidence" value="ECO:0007669"/>
    <property type="project" value="InterPro"/>
</dbReference>
<comment type="caution">
    <text evidence="15">The sequence shown here is derived from an EMBL/GenBank/DDBJ whole genome shotgun (WGS) entry which is preliminary data.</text>
</comment>
<keyword evidence="7" id="KW-0547">Nucleotide-binding</keyword>
<comment type="pathway">
    <text evidence="3 14">Purine metabolism; IMP biosynthesis via de novo pathway; N(1)-(5-phospho-D-ribosyl)glycinamide from 5-phospho-alpha-D-ribose 1-diphosphate: step 2/2.</text>
</comment>
<keyword evidence="10" id="KW-0464">Manganese</keyword>
<evidence type="ECO:0000256" key="8">
    <source>
        <dbReference type="ARBA" id="ARBA00022755"/>
    </source>
</evidence>
<dbReference type="GO" id="GO:0005524">
    <property type="term" value="F:ATP binding"/>
    <property type="evidence" value="ECO:0007669"/>
    <property type="project" value="UniProtKB-UniRule"/>
</dbReference>
<evidence type="ECO:0000313" key="15">
    <source>
        <dbReference type="EMBL" id="HEF65861.1"/>
    </source>
</evidence>
<sequence length="440" mass="46459">MARRGLTVLVVGSGGREHALVWALQRSPSVERVLVAPGNGGTAAIAENLPIPATDIPALVATARDYRVDLTVVGPEEPLARGLADAFHEAGLLVFGPTAAAARIEASKAWAKDVMRAAGVPTAHATIVTALEEALSVLDTMRFPLVIKASGLAAGKGAVVVNDRAEAERVLHWMLVERGLGPAADQVLLEEYLAGREVSFLVVTDGTTVVPLQPARDYKRLGDGDTGPNTGGMGAYAPVPEVTPELQREILERIIHPTLTELARRGITYRGVLYAGLMLTERGPAVLEFNCRFGDPETQVILPLLESSLADLLLAAARGELHSVAPLRWRPGVSVTVVLASGGYPGSYATGYPIEGLDALPDDVLVFHAGTRRENGRIVTAGGRVLNVTAVAPTFAAARERVYAAIDHIRFPGMTYRRDIALAEVESAIKPTAPPTTGTA</sequence>
<evidence type="ECO:0000256" key="9">
    <source>
        <dbReference type="ARBA" id="ARBA00022840"/>
    </source>
</evidence>
<dbReference type="SMART" id="SM01209">
    <property type="entry name" value="GARS_A"/>
    <property type="match status" value="1"/>
</dbReference>
<dbReference type="SUPFAM" id="SSF56059">
    <property type="entry name" value="Glutathione synthetase ATP-binding domain-like"/>
    <property type="match status" value="1"/>
</dbReference>